<accession>A0A840UUD0</accession>
<evidence type="ECO:0000256" key="5">
    <source>
        <dbReference type="ARBA" id="ARBA00022691"/>
    </source>
</evidence>
<dbReference type="EC" id="2.1.1.72" evidence="2"/>
<evidence type="ECO:0000256" key="4">
    <source>
        <dbReference type="ARBA" id="ARBA00022679"/>
    </source>
</evidence>
<protein>
    <recommendedName>
        <fullName evidence="2">site-specific DNA-methyltransferase (adenine-specific)</fullName>
        <ecNumber evidence="2">2.1.1.72</ecNumber>
    </recommendedName>
</protein>
<dbReference type="EMBL" id="JACHEO010000011">
    <property type="protein sequence ID" value="MBB5348393.1"/>
    <property type="molecule type" value="Genomic_DNA"/>
</dbReference>
<comment type="catalytic activity">
    <reaction evidence="6">
        <text>a 2'-deoxyadenosine in DNA + S-adenosyl-L-methionine = an N(6)-methyl-2'-deoxyadenosine in DNA + S-adenosyl-L-homocysteine + H(+)</text>
        <dbReference type="Rhea" id="RHEA:15197"/>
        <dbReference type="Rhea" id="RHEA-COMP:12418"/>
        <dbReference type="Rhea" id="RHEA-COMP:12419"/>
        <dbReference type="ChEBI" id="CHEBI:15378"/>
        <dbReference type="ChEBI" id="CHEBI:57856"/>
        <dbReference type="ChEBI" id="CHEBI:59789"/>
        <dbReference type="ChEBI" id="CHEBI:90615"/>
        <dbReference type="ChEBI" id="CHEBI:90616"/>
        <dbReference type="EC" id="2.1.1.72"/>
    </reaction>
</comment>
<keyword evidence="3 8" id="KW-0489">Methyltransferase</keyword>
<comment type="similarity">
    <text evidence="1">Belongs to the N(4)/N(6)-methyltransferase family.</text>
</comment>
<evidence type="ECO:0000313" key="9">
    <source>
        <dbReference type="Proteomes" id="UP000539642"/>
    </source>
</evidence>
<sequence>MEKLKMHSPNFTEENIVKLAALFPGCVTESTDEDGNLKQSIDFDQLRQELSTHIVEGPQERYHLNWPGKREALLTANAPIAKTLRPCREESVDFDSTENLFIEGDNLDALKLLQETYLGKVKMIYIDPPYNTGKDFIYADDFAENTEDFLKRSNQKDEEGNRLIANTESNGRFHSDWLSLMFSRLKLARNLLSDDGVIFISIDDDEVTNTCKLCNEIFGEHNYLATLVWDRNRKNDAKYFSVGHEYMVCYFKDAAYIQNDGIIFRAPKEGVDEVRDLFNSLRKKYGDDWASITDKILEYYATIPDEDPRTPIKRFRKVDELGPYRDDGNINWPGGGGPRYEVLHPFTKRACKLPKSGWRYPTPSRFWEEVDKGRIVFGDDETTVPRVRTNLFDNKDQVMKSVHYSYAQTATNQFLEIFDGVRVFDNPKAISDLVQIIRYVSEPADLIIDFFAGSATTAHAVMQLNAEDGGKRKFIMVQLPEECDEKSEAFKAGYKTITEIGKERIRRAGKKIKSESPITTQELDVGFRVLKVDTSNMADIYYTPDAVEQKQLSLLTDNIKADRSSEDLLFQVLLDWGVDLTLPITKETIENREVFFVDNNALAACFVKNGQITEGFCKELTKRQPLRVVFRDSGFKDDSVKINVEQIFKLMSPHTEVKCI</sequence>
<dbReference type="GO" id="GO:0008170">
    <property type="term" value="F:N-methyltransferase activity"/>
    <property type="evidence" value="ECO:0007669"/>
    <property type="project" value="InterPro"/>
</dbReference>
<evidence type="ECO:0000313" key="8">
    <source>
        <dbReference type="EMBL" id="MBB5348393.1"/>
    </source>
</evidence>
<dbReference type="GO" id="GO:0032259">
    <property type="term" value="P:methylation"/>
    <property type="evidence" value="ECO:0007669"/>
    <property type="project" value="UniProtKB-KW"/>
</dbReference>
<evidence type="ECO:0000256" key="2">
    <source>
        <dbReference type="ARBA" id="ARBA00011900"/>
    </source>
</evidence>
<dbReference type="GO" id="GO:0003677">
    <property type="term" value="F:DNA binding"/>
    <property type="evidence" value="ECO:0007669"/>
    <property type="project" value="InterPro"/>
</dbReference>
<dbReference type="InterPro" id="IPR002295">
    <property type="entry name" value="N4/N6-MTase_EcoPI_Mod-like"/>
</dbReference>
<dbReference type="AlphaFoldDB" id="A0A840UUD0"/>
<organism evidence="8 9">
    <name type="scientific">Desulfoprunum benzoelyticum</name>
    <dbReference type="NCBI Taxonomy" id="1506996"/>
    <lineage>
        <taxon>Bacteria</taxon>
        <taxon>Pseudomonadati</taxon>
        <taxon>Thermodesulfobacteriota</taxon>
        <taxon>Desulfobulbia</taxon>
        <taxon>Desulfobulbales</taxon>
        <taxon>Desulfobulbaceae</taxon>
        <taxon>Desulfoprunum</taxon>
    </lineage>
</organism>
<dbReference type="InterPro" id="IPR002941">
    <property type="entry name" value="DNA_methylase_N4/N6"/>
</dbReference>
<dbReference type="Pfam" id="PF01555">
    <property type="entry name" value="N6_N4_Mtase"/>
    <property type="match status" value="1"/>
</dbReference>
<feature type="domain" description="DNA methylase N-4/N-6" evidence="7">
    <location>
        <begin position="121"/>
        <end position="479"/>
    </location>
</feature>
<dbReference type="InterPro" id="IPR002052">
    <property type="entry name" value="DNA_methylase_N6_adenine_CS"/>
</dbReference>
<dbReference type="PROSITE" id="PS00092">
    <property type="entry name" value="N6_MTASE"/>
    <property type="match status" value="1"/>
</dbReference>
<keyword evidence="5" id="KW-0949">S-adenosyl-L-methionine</keyword>
<evidence type="ECO:0000256" key="1">
    <source>
        <dbReference type="ARBA" id="ARBA00006594"/>
    </source>
</evidence>
<dbReference type="PRINTS" id="PR00506">
    <property type="entry name" value="D21N6MTFRASE"/>
</dbReference>
<dbReference type="RefSeq" id="WP_183351090.1">
    <property type="nucleotide sequence ID" value="NZ_JACHEO010000011.1"/>
</dbReference>
<gene>
    <name evidence="8" type="ORF">HNQ81_002128</name>
</gene>
<evidence type="ECO:0000256" key="6">
    <source>
        <dbReference type="ARBA" id="ARBA00047942"/>
    </source>
</evidence>
<name>A0A840UUD0_9BACT</name>
<dbReference type="PIRSF" id="PIRSF015855">
    <property type="entry name" value="TypeIII_Mtase_mKpnI"/>
    <property type="match status" value="1"/>
</dbReference>
<comment type="caution">
    <text evidence="8">The sequence shown here is derived from an EMBL/GenBank/DDBJ whole genome shotgun (WGS) entry which is preliminary data.</text>
</comment>
<dbReference type="Proteomes" id="UP000539642">
    <property type="component" value="Unassembled WGS sequence"/>
</dbReference>
<dbReference type="InterPro" id="IPR029063">
    <property type="entry name" value="SAM-dependent_MTases_sf"/>
</dbReference>
<evidence type="ECO:0000259" key="7">
    <source>
        <dbReference type="Pfam" id="PF01555"/>
    </source>
</evidence>
<dbReference type="SUPFAM" id="SSF53335">
    <property type="entry name" value="S-adenosyl-L-methionine-dependent methyltransferases"/>
    <property type="match status" value="1"/>
</dbReference>
<reference evidence="8 9" key="1">
    <citation type="submission" date="2020-08" db="EMBL/GenBank/DDBJ databases">
        <title>Genomic Encyclopedia of Type Strains, Phase IV (KMG-IV): sequencing the most valuable type-strain genomes for metagenomic binning, comparative biology and taxonomic classification.</title>
        <authorList>
            <person name="Goeker M."/>
        </authorList>
    </citation>
    <scope>NUCLEOTIDE SEQUENCE [LARGE SCALE GENOMIC DNA]</scope>
    <source>
        <strain evidence="8 9">DSM 28570</strain>
    </source>
</reference>
<keyword evidence="4 8" id="KW-0808">Transferase</keyword>
<keyword evidence="9" id="KW-1185">Reference proteome</keyword>
<dbReference type="GO" id="GO:0009007">
    <property type="term" value="F:site-specific DNA-methyltransferase (adenine-specific) activity"/>
    <property type="evidence" value="ECO:0007669"/>
    <property type="project" value="UniProtKB-EC"/>
</dbReference>
<dbReference type="Gene3D" id="3.40.50.150">
    <property type="entry name" value="Vaccinia Virus protein VP39"/>
    <property type="match status" value="1"/>
</dbReference>
<proteinExistence type="inferred from homology"/>
<evidence type="ECO:0000256" key="3">
    <source>
        <dbReference type="ARBA" id="ARBA00022603"/>
    </source>
</evidence>